<feature type="region of interest" description="Disordered" evidence="1">
    <location>
        <begin position="34"/>
        <end position="64"/>
    </location>
</feature>
<proteinExistence type="predicted"/>
<dbReference type="OrthoDB" id="4843387at2759"/>
<sequence>MCRFCRCQLRVHARLRPVPHSLDCQGLPTSSWHQGYGLASKKPRPQSYRAPLGRAETGRNPAPATLDELRDAVIEEWDNIPQEHVVTLIRSMTDRLEVGRRARGGNTRF</sequence>
<evidence type="ECO:0000313" key="2">
    <source>
        <dbReference type="EMBL" id="CAF4918606.1"/>
    </source>
</evidence>
<dbReference type="Proteomes" id="UP000663880">
    <property type="component" value="Unassembled WGS sequence"/>
</dbReference>
<dbReference type="InterPro" id="IPR036397">
    <property type="entry name" value="RNaseH_sf"/>
</dbReference>
<dbReference type="Gene3D" id="3.30.420.10">
    <property type="entry name" value="Ribonuclease H-like superfamily/Ribonuclease H"/>
    <property type="match status" value="1"/>
</dbReference>
<evidence type="ECO:0000256" key="1">
    <source>
        <dbReference type="SAM" id="MobiDB-lite"/>
    </source>
</evidence>
<accession>A0A821W2F8</accession>
<organism evidence="2 3">
    <name type="scientific">Pieris macdunnoughi</name>
    <dbReference type="NCBI Taxonomy" id="345717"/>
    <lineage>
        <taxon>Eukaryota</taxon>
        <taxon>Metazoa</taxon>
        <taxon>Ecdysozoa</taxon>
        <taxon>Arthropoda</taxon>
        <taxon>Hexapoda</taxon>
        <taxon>Insecta</taxon>
        <taxon>Pterygota</taxon>
        <taxon>Neoptera</taxon>
        <taxon>Endopterygota</taxon>
        <taxon>Lepidoptera</taxon>
        <taxon>Glossata</taxon>
        <taxon>Ditrysia</taxon>
        <taxon>Papilionoidea</taxon>
        <taxon>Pieridae</taxon>
        <taxon>Pierinae</taxon>
        <taxon>Pieris</taxon>
    </lineage>
</organism>
<protein>
    <submittedName>
        <fullName evidence="2">Uncharacterized protein</fullName>
    </submittedName>
</protein>
<name>A0A821W2F8_9NEOP</name>
<comment type="caution">
    <text evidence="2">The sequence shown here is derived from an EMBL/GenBank/DDBJ whole genome shotgun (WGS) entry which is preliminary data.</text>
</comment>
<dbReference type="AlphaFoldDB" id="A0A821W2F8"/>
<reference evidence="2" key="1">
    <citation type="submission" date="2021-02" db="EMBL/GenBank/DDBJ databases">
        <authorList>
            <person name="Steward A R."/>
        </authorList>
    </citation>
    <scope>NUCLEOTIDE SEQUENCE</scope>
</reference>
<keyword evidence="3" id="KW-1185">Reference proteome</keyword>
<evidence type="ECO:0000313" key="3">
    <source>
        <dbReference type="Proteomes" id="UP000663880"/>
    </source>
</evidence>
<dbReference type="EMBL" id="CAJOBZ010000052">
    <property type="protein sequence ID" value="CAF4918606.1"/>
    <property type="molecule type" value="Genomic_DNA"/>
</dbReference>
<gene>
    <name evidence="2" type="ORF">PMACD_LOCUS12822</name>
</gene>
<dbReference type="GO" id="GO:0003676">
    <property type="term" value="F:nucleic acid binding"/>
    <property type="evidence" value="ECO:0007669"/>
    <property type="project" value="InterPro"/>
</dbReference>